<dbReference type="PANTHER" id="PTHR36156:SF2">
    <property type="entry name" value="CUPIN TYPE-2 DOMAIN-CONTAINING PROTEIN"/>
    <property type="match status" value="1"/>
</dbReference>
<evidence type="ECO:0000313" key="2">
    <source>
        <dbReference type="EMBL" id="KIV90847.1"/>
    </source>
</evidence>
<dbReference type="Gene3D" id="2.60.120.10">
    <property type="entry name" value="Jelly Rolls"/>
    <property type="match status" value="1"/>
</dbReference>
<evidence type="ECO:0000313" key="3">
    <source>
        <dbReference type="Proteomes" id="UP000054302"/>
    </source>
</evidence>
<protein>
    <recommendedName>
        <fullName evidence="1">Cupin type-2 domain-containing protein</fullName>
    </recommendedName>
</protein>
<dbReference type="Proteomes" id="UP000054302">
    <property type="component" value="Unassembled WGS sequence"/>
</dbReference>
<sequence>MAFFPRGKIAVGVVNAEGKSVFEDDLVAEIQNLPGDATIRRVFKVDKVPVPNIHYVGAHALDGIANEAGLEWVECEMPAGAKSPMHTTPSIDFGTIITGEVTLILDSGEEKTLKPGDLYVLKAAAHAWENRTSQSLRFSSILAASRPGAV</sequence>
<feature type="domain" description="Cupin type-2" evidence="1">
    <location>
        <begin position="74"/>
        <end position="140"/>
    </location>
</feature>
<dbReference type="VEuPathDB" id="FungiDB:PV10_05455"/>
<organism evidence="2 3">
    <name type="scientific">Exophiala mesophila</name>
    <name type="common">Black yeast-like fungus</name>
    <dbReference type="NCBI Taxonomy" id="212818"/>
    <lineage>
        <taxon>Eukaryota</taxon>
        <taxon>Fungi</taxon>
        <taxon>Dikarya</taxon>
        <taxon>Ascomycota</taxon>
        <taxon>Pezizomycotina</taxon>
        <taxon>Eurotiomycetes</taxon>
        <taxon>Chaetothyriomycetidae</taxon>
        <taxon>Chaetothyriales</taxon>
        <taxon>Herpotrichiellaceae</taxon>
        <taxon>Exophiala</taxon>
    </lineage>
</organism>
<keyword evidence="3" id="KW-1185">Reference proteome</keyword>
<dbReference type="InterPro" id="IPR013096">
    <property type="entry name" value="Cupin_2"/>
</dbReference>
<dbReference type="InterPro" id="IPR014710">
    <property type="entry name" value="RmlC-like_jellyroll"/>
</dbReference>
<reference evidence="2 3" key="1">
    <citation type="submission" date="2015-01" db="EMBL/GenBank/DDBJ databases">
        <title>The Genome Sequence of Exophiala mesophila CBS40295.</title>
        <authorList>
            <consortium name="The Broad Institute Genomics Platform"/>
            <person name="Cuomo C."/>
            <person name="de Hoog S."/>
            <person name="Gorbushina A."/>
            <person name="Stielow B."/>
            <person name="Teixiera M."/>
            <person name="Abouelleil A."/>
            <person name="Chapman S.B."/>
            <person name="Priest M."/>
            <person name="Young S.K."/>
            <person name="Wortman J."/>
            <person name="Nusbaum C."/>
            <person name="Birren B."/>
        </authorList>
    </citation>
    <scope>NUCLEOTIDE SEQUENCE [LARGE SCALE GENOMIC DNA]</scope>
    <source>
        <strain evidence="2 3">CBS 40295</strain>
    </source>
</reference>
<dbReference type="OrthoDB" id="5840532at2759"/>
<dbReference type="RefSeq" id="XP_016222421.1">
    <property type="nucleotide sequence ID" value="XM_016370128.1"/>
</dbReference>
<dbReference type="GeneID" id="27323300"/>
<evidence type="ECO:0000259" key="1">
    <source>
        <dbReference type="Pfam" id="PF07883"/>
    </source>
</evidence>
<dbReference type="AlphaFoldDB" id="A0A0D1Z7S8"/>
<dbReference type="Pfam" id="PF07883">
    <property type="entry name" value="Cupin_2"/>
    <property type="match status" value="1"/>
</dbReference>
<proteinExistence type="predicted"/>
<dbReference type="CDD" id="cd02231">
    <property type="entry name" value="cupin_BLL6423-like"/>
    <property type="match status" value="1"/>
</dbReference>
<dbReference type="HOGENOM" id="CLU_096188_2_2_1"/>
<name>A0A0D1Z7S8_EXOME</name>
<dbReference type="STRING" id="212818.A0A0D1Z7S8"/>
<dbReference type="InterPro" id="IPR047142">
    <property type="entry name" value="OryJ/VirC-like"/>
</dbReference>
<dbReference type="SUPFAM" id="SSF51182">
    <property type="entry name" value="RmlC-like cupins"/>
    <property type="match status" value="1"/>
</dbReference>
<dbReference type="InterPro" id="IPR011051">
    <property type="entry name" value="RmlC_Cupin_sf"/>
</dbReference>
<gene>
    <name evidence="2" type="ORF">PV10_05455</name>
</gene>
<accession>A0A0D1Z7S8</accession>
<dbReference type="PANTHER" id="PTHR36156">
    <property type="entry name" value="SLR2101 PROTEIN"/>
    <property type="match status" value="1"/>
</dbReference>
<dbReference type="EMBL" id="KN847523">
    <property type="protein sequence ID" value="KIV90847.1"/>
    <property type="molecule type" value="Genomic_DNA"/>
</dbReference>